<feature type="chain" id="PRO_5015796825" description="Eosinophil cationic protein" evidence="11">
    <location>
        <begin position="24"/>
        <end position="160"/>
    </location>
</feature>
<dbReference type="GO" id="GO:0004519">
    <property type="term" value="F:endonuclease activity"/>
    <property type="evidence" value="ECO:0007669"/>
    <property type="project" value="UniProtKB-KW"/>
</dbReference>
<keyword evidence="2 11" id="KW-0540">Nuclease</keyword>
<keyword evidence="4 11" id="KW-0255">Endonuclease</keyword>
<dbReference type="SMR" id="A0A2U8U0Z7"/>
<dbReference type="PANTHER" id="PTHR11437:SF3">
    <property type="entry name" value="EOSINOPHIL CATIONIC PROTEIN"/>
    <property type="match status" value="1"/>
</dbReference>
<evidence type="ECO:0000256" key="4">
    <source>
        <dbReference type="ARBA" id="ARBA00022759"/>
    </source>
</evidence>
<proteinExistence type="evidence at transcript level"/>
<dbReference type="GO" id="GO:0006935">
    <property type="term" value="P:chemotaxis"/>
    <property type="evidence" value="ECO:0007669"/>
    <property type="project" value="TreeGrafter"/>
</dbReference>
<keyword evidence="7" id="KW-1015">Disulfide bond</keyword>
<feature type="signal peptide" evidence="11">
    <location>
        <begin position="1"/>
        <end position="23"/>
    </location>
</feature>
<dbReference type="GO" id="GO:0004540">
    <property type="term" value="F:RNA nuclease activity"/>
    <property type="evidence" value="ECO:0007669"/>
    <property type="project" value="TreeGrafter"/>
</dbReference>
<sequence length="160" mass="18262">MVPKLFTSQICLLLLLGLSGVGGSLHAKPRQFTRAQWFAIQHVSLNPPQCTTAMRVINNYQRRCKDQNTFLRTTFANVVNVCGNPNITCPRNRTLHNCHRSRFQVPLLHCNLTNPGAQNISNCKYADRTERRFYVVACDNRDPRDSPRYPVVPVHLDTTI</sequence>
<dbReference type="FunFam" id="3.10.130.10:FF:000001">
    <property type="entry name" value="Ribonuclease pancreatic"/>
    <property type="match status" value="1"/>
</dbReference>
<evidence type="ECO:0000259" key="12">
    <source>
        <dbReference type="SMART" id="SM00092"/>
    </source>
</evidence>
<evidence type="ECO:0000256" key="1">
    <source>
        <dbReference type="ARBA" id="ARBA00005600"/>
    </source>
</evidence>
<keyword evidence="6" id="KW-0944">Nitration</keyword>
<evidence type="ECO:0000256" key="8">
    <source>
        <dbReference type="ARBA" id="ARBA00023180"/>
    </source>
</evidence>
<dbReference type="InterPro" id="IPR023411">
    <property type="entry name" value="RNaseA_AS"/>
</dbReference>
<accession>A0A2U8U0Z7</accession>
<keyword evidence="8" id="KW-0325">Glycoprotein</keyword>
<name>A0A2U8U0Z7_PANPA</name>
<evidence type="ECO:0000256" key="6">
    <source>
        <dbReference type="ARBA" id="ARBA00023074"/>
    </source>
</evidence>
<dbReference type="GO" id="GO:0016787">
    <property type="term" value="F:hydrolase activity"/>
    <property type="evidence" value="ECO:0007669"/>
    <property type="project" value="UniProtKB-KW"/>
</dbReference>
<evidence type="ECO:0000256" key="7">
    <source>
        <dbReference type="ARBA" id="ARBA00023157"/>
    </source>
</evidence>
<dbReference type="InterPro" id="IPR023412">
    <property type="entry name" value="RNaseA_domain"/>
</dbReference>
<comment type="similarity">
    <text evidence="1 11">Belongs to the pancreatic ribonuclease family.</text>
</comment>
<evidence type="ECO:0000256" key="10">
    <source>
        <dbReference type="ARBA" id="ARBA00042656"/>
    </source>
</evidence>
<evidence type="ECO:0000256" key="2">
    <source>
        <dbReference type="ARBA" id="ARBA00022722"/>
    </source>
</evidence>
<evidence type="ECO:0000313" key="13">
    <source>
        <dbReference type="EMBL" id="AWM95362.1"/>
    </source>
</evidence>
<evidence type="ECO:0000256" key="11">
    <source>
        <dbReference type="RuleBase" id="RU000651"/>
    </source>
</evidence>
<evidence type="ECO:0000256" key="9">
    <source>
        <dbReference type="ARBA" id="ARBA00041168"/>
    </source>
</evidence>
<dbReference type="AlphaFoldDB" id="A0A2U8U0Z7"/>
<dbReference type="GO" id="GO:0005615">
    <property type="term" value="C:extracellular space"/>
    <property type="evidence" value="ECO:0007669"/>
    <property type="project" value="TreeGrafter"/>
</dbReference>
<dbReference type="PRINTS" id="PR00794">
    <property type="entry name" value="RIBONUCLEASE"/>
</dbReference>
<keyword evidence="5 11" id="KW-0378">Hydrolase</keyword>
<dbReference type="PANTHER" id="PTHR11437">
    <property type="entry name" value="RIBONUCLEASE"/>
    <property type="match status" value="1"/>
</dbReference>
<dbReference type="InterPro" id="IPR001427">
    <property type="entry name" value="RNaseA"/>
</dbReference>
<dbReference type="GO" id="GO:0002227">
    <property type="term" value="P:innate immune response in mucosa"/>
    <property type="evidence" value="ECO:0007669"/>
    <property type="project" value="TreeGrafter"/>
</dbReference>
<keyword evidence="3 11" id="KW-0732">Signal</keyword>
<protein>
    <recommendedName>
        <fullName evidence="9">Eosinophil cationic protein</fullName>
    </recommendedName>
    <alternativeName>
        <fullName evidence="10">Ribonuclease 3</fullName>
    </alternativeName>
</protein>
<dbReference type="GO" id="GO:0050830">
    <property type="term" value="P:defense response to Gram-positive bacterium"/>
    <property type="evidence" value="ECO:0007669"/>
    <property type="project" value="TreeGrafter"/>
</dbReference>
<dbReference type="SUPFAM" id="SSF54076">
    <property type="entry name" value="RNase A-like"/>
    <property type="match status" value="1"/>
</dbReference>
<dbReference type="InterPro" id="IPR036816">
    <property type="entry name" value="RNaseA-like_dom_sf"/>
</dbReference>
<evidence type="ECO:0000256" key="5">
    <source>
        <dbReference type="ARBA" id="ARBA00022801"/>
    </source>
</evidence>
<reference evidence="13" key="1">
    <citation type="journal article" date="2017" name="Genome Biol. Evol.">
        <title>Rapid Evolution of Primate Type 2 Immune Response Factors Linked to Asthma Susceptibility.</title>
        <authorList>
            <person name="Barber M.F."/>
            <person name="Lee E.M."/>
            <person name="Griffin H."/>
            <person name="Elde N.C."/>
        </authorList>
    </citation>
    <scope>NUCLEOTIDE SEQUENCE</scope>
</reference>
<dbReference type="EMBL" id="MF465888">
    <property type="protein sequence ID" value="AWM95362.1"/>
    <property type="molecule type" value="mRNA"/>
</dbReference>
<dbReference type="CDD" id="cd06265">
    <property type="entry name" value="RNase_A_canonical"/>
    <property type="match status" value="1"/>
</dbReference>
<dbReference type="Pfam" id="PF00074">
    <property type="entry name" value="RnaseA"/>
    <property type="match status" value="1"/>
</dbReference>
<dbReference type="SMART" id="SM00092">
    <property type="entry name" value="RNAse_Pc"/>
    <property type="match status" value="1"/>
</dbReference>
<organism evidence="13">
    <name type="scientific">Pan paniscus</name>
    <name type="common">Pygmy chimpanzee</name>
    <name type="synonym">Bonobo</name>
    <dbReference type="NCBI Taxonomy" id="9597"/>
    <lineage>
        <taxon>Eukaryota</taxon>
        <taxon>Metazoa</taxon>
        <taxon>Chordata</taxon>
        <taxon>Craniata</taxon>
        <taxon>Vertebrata</taxon>
        <taxon>Euteleostomi</taxon>
        <taxon>Mammalia</taxon>
        <taxon>Eutheria</taxon>
        <taxon>Euarchontoglires</taxon>
        <taxon>Primates</taxon>
        <taxon>Haplorrhini</taxon>
        <taxon>Catarrhini</taxon>
        <taxon>Hominidae</taxon>
        <taxon>Pan</taxon>
    </lineage>
</organism>
<dbReference type="PROSITE" id="PS00127">
    <property type="entry name" value="RNASE_PANCREATIC"/>
    <property type="match status" value="1"/>
</dbReference>
<dbReference type="GO" id="GO:0003676">
    <property type="term" value="F:nucleic acid binding"/>
    <property type="evidence" value="ECO:0007669"/>
    <property type="project" value="InterPro"/>
</dbReference>
<feature type="domain" description="Ribonuclease A-domain" evidence="12">
    <location>
        <begin position="31"/>
        <end position="160"/>
    </location>
</feature>
<dbReference type="Gene3D" id="3.10.130.10">
    <property type="entry name" value="Ribonuclease A-like domain"/>
    <property type="match status" value="1"/>
</dbReference>
<gene>
    <name evidence="13" type="primary">RNASE3</name>
</gene>
<evidence type="ECO:0000256" key="3">
    <source>
        <dbReference type="ARBA" id="ARBA00022729"/>
    </source>
</evidence>